<accession>A0ACB6Z879</accession>
<comment type="caution">
    <text evidence="1">The sequence shown here is derived from an EMBL/GenBank/DDBJ whole genome shotgun (WGS) entry which is preliminary data.</text>
</comment>
<evidence type="ECO:0000313" key="2">
    <source>
        <dbReference type="Proteomes" id="UP000886501"/>
    </source>
</evidence>
<name>A0ACB6Z879_THEGA</name>
<protein>
    <submittedName>
        <fullName evidence="1">Uncharacterized protein</fullName>
    </submittedName>
</protein>
<keyword evidence="2" id="KW-1185">Reference proteome</keyword>
<dbReference type="EMBL" id="MU118079">
    <property type="protein sequence ID" value="KAF9645742.1"/>
    <property type="molecule type" value="Genomic_DNA"/>
</dbReference>
<proteinExistence type="predicted"/>
<dbReference type="Proteomes" id="UP000886501">
    <property type="component" value="Unassembled WGS sequence"/>
</dbReference>
<gene>
    <name evidence="1" type="ORF">BDM02DRAFT_3100932</name>
</gene>
<organism evidence="1 2">
    <name type="scientific">Thelephora ganbajun</name>
    <name type="common">Ganba fungus</name>
    <dbReference type="NCBI Taxonomy" id="370292"/>
    <lineage>
        <taxon>Eukaryota</taxon>
        <taxon>Fungi</taxon>
        <taxon>Dikarya</taxon>
        <taxon>Basidiomycota</taxon>
        <taxon>Agaricomycotina</taxon>
        <taxon>Agaricomycetes</taxon>
        <taxon>Thelephorales</taxon>
        <taxon>Thelephoraceae</taxon>
        <taxon>Thelephora</taxon>
    </lineage>
</organism>
<sequence>MFFSTSATSLLNAVSGFRSGSRSLTTSSVLWYPKLKSHSGTKKRWRSLPNGLFKRGKAGHSHLNTSKSPARKNRLSQTAYSEGRQTVNLKKLLPYG</sequence>
<reference evidence="1" key="2">
    <citation type="journal article" date="2020" name="Nat. Commun.">
        <title>Large-scale genome sequencing of mycorrhizal fungi provides insights into the early evolution of symbiotic traits.</title>
        <authorList>
            <person name="Miyauchi S."/>
            <person name="Kiss E."/>
            <person name="Kuo A."/>
            <person name="Drula E."/>
            <person name="Kohler A."/>
            <person name="Sanchez-Garcia M."/>
            <person name="Morin E."/>
            <person name="Andreopoulos B."/>
            <person name="Barry K.W."/>
            <person name="Bonito G."/>
            <person name="Buee M."/>
            <person name="Carver A."/>
            <person name="Chen C."/>
            <person name="Cichocki N."/>
            <person name="Clum A."/>
            <person name="Culley D."/>
            <person name="Crous P.W."/>
            <person name="Fauchery L."/>
            <person name="Girlanda M."/>
            <person name="Hayes R.D."/>
            <person name="Keri Z."/>
            <person name="LaButti K."/>
            <person name="Lipzen A."/>
            <person name="Lombard V."/>
            <person name="Magnuson J."/>
            <person name="Maillard F."/>
            <person name="Murat C."/>
            <person name="Nolan M."/>
            <person name="Ohm R.A."/>
            <person name="Pangilinan J."/>
            <person name="Pereira M.F."/>
            <person name="Perotto S."/>
            <person name="Peter M."/>
            <person name="Pfister S."/>
            <person name="Riley R."/>
            <person name="Sitrit Y."/>
            <person name="Stielow J.B."/>
            <person name="Szollosi G."/>
            <person name="Zifcakova L."/>
            <person name="Stursova M."/>
            <person name="Spatafora J.W."/>
            <person name="Tedersoo L."/>
            <person name="Vaario L.M."/>
            <person name="Yamada A."/>
            <person name="Yan M."/>
            <person name="Wang P."/>
            <person name="Xu J."/>
            <person name="Bruns T."/>
            <person name="Baldrian P."/>
            <person name="Vilgalys R."/>
            <person name="Dunand C."/>
            <person name="Henrissat B."/>
            <person name="Grigoriev I.V."/>
            <person name="Hibbett D."/>
            <person name="Nagy L.G."/>
            <person name="Martin F.M."/>
        </authorList>
    </citation>
    <scope>NUCLEOTIDE SEQUENCE</scope>
    <source>
        <strain evidence="1">P2</strain>
    </source>
</reference>
<reference evidence="1" key="1">
    <citation type="submission" date="2019-10" db="EMBL/GenBank/DDBJ databases">
        <authorList>
            <consortium name="DOE Joint Genome Institute"/>
            <person name="Kuo A."/>
            <person name="Miyauchi S."/>
            <person name="Kiss E."/>
            <person name="Drula E."/>
            <person name="Kohler A."/>
            <person name="Sanchez-Garcia M."/>
            <person name="Andreopoulos B."/>
            <person name="Barry K.W."/>
            <person name="Bonito G."/>
            <person name="Buee M."/>
            <person name="Carver A."/>
            <person name="Chen C."/>
            <person name="Cichocki N."/>
            <person name="Clum A."/>
            <person name="Culley D."/>
            <person name="Crous P.W."/>
            <person name="Fauchery L."/>
            <person name="Girlanda M."/>
            <person name="Hayes R."/>
            <person name="Keri Z."/>
            <person name="Labutti K."/>
            <person name="Lipzen A."/>
            <person name="Lombard V."/>
            <person name="Magnuson J."/>
            <person name="Maillard F."/>
            <person name="Morin E."/>
            <person name="Murat C."/>
            <person name="Nolan M."/>
            <person name="Ohm R."/>
            <person name="Pangilinan J."/>
            <person name="Pereira M."/>
            <person name="Perotto S."/>
            <person name="Peter M."/>
            <person name="Riley R."/>
            <person name="Sitrit Y."/>
            <person name="Stielow B."/>
            <person name="Szollosi G."/>
            <person name="Zifcakova L."/>
            <person name="Stursova M."/>
            <person name="Spatafora J.W."/>
            <person name="Tedersoo L."/>
            <person name="Vaario L.-M."/>
            <person name="Yamada A."/>
            <person name="Yan M."/>
            <person name="Wang P."/>
            <person name="Xu J."/>
            <person name="Bruns T."/>
            <person name="Baldrian P."/>
            <person name="Vilgalys R."/>
            <person name="Henrissat B."/>
            <person name="Grigoriev I.V."/>
            <person name="Hibbett D."/>
            <person name="Nagy L.G."/>
            <person name="Martin F.M."/>
        </authorList>
    </citation>
    <scope>NUCLEOTIDE SEQUENCE</scope>
    <source>
        <strain evidence="1">P2</strain>
    </source>
</reference>
<evidence type="ECO:0000313" key="1">
    <source>
        <dbReference type="EMBL" id="KAF9645742.1"/>
    </source>
</evidence>